<evidence type="ECO:0000259" key="1">
    <source>
        <dbReference type="Pfam" id="PF10137"/>
    </source>
</evidence>
<comment type="caution">
    <text evidence="2">The sequence shown here is derived from an EMBL/GenBank/DDBJ whole genome shotgun (WGS) entry which is preliminary data.</text>
</comment>
<gene>
    <name evidence="2" type="ORF">A6V39_03155</name>
</gene>
<reference evidence="3" key="1">
    <citation type="submission" date="2016-04" db="EMBL/GenBank/DDBJ databases">
        <authorList>
            <person name="Quiroz-Castaneda R.E."/>
            <person name="Martinez-Ocampo F."/>
        </authorList>
    </citation>
    <scope>NUCLEOTIDE SEQUENCE [LARGE SCALE GENOMIC DNA]</scope>
    <source>
        <strain evidence="3">INIFAP01</strain>
    </source>
</reference>
<dbReference type="Pfam" id="PF10137">
    <property type="entry name" value="CAP12-PCTIR_TIR"/>
    <property type="match status" value="1"/>
</dbReference>
<evidence type="ECO:0000313" key="2">
    <source>
        <dbReference type="EMBL" id="OAL10407.1"/>
    </source>
</evidence>
<dbReference type="STRING" id="432608.A6V39_03155"/>
<feature type="domain" description="CD-NTase-associated protein 12/Pycsar effector protein TIR" evidence="1">
    <location>
        <begin position="72"/>
        <end position="195"/>
    </location>
</feature>
<name>A0A1A9QD57_9MOLU</name>
<dbReference type="GO" id="GO:0050135">
    <property type="term" value="F:NADP+ nucleosidase activity"/>
    <property type="evidence" value="ECO:0007669"/>
    <property type="project" value="InterPro"/>
</dbReference>
<dbReference type="EMBL" id="LWUJ01000011">
    <property type="protein sequence ID" value="OAL10407.1"/>
    <property type="molecule type" value="Genomic_DNA"/>
</dbReference>
<dbReference type="InterPro" id="IPR019302">
    <property type="entry name" value="CAP12/PCTIR_TIR_dom"/>
</dbReference>
<keyword evidence="3" id="KW-1185">Reference proteome</keyword>
<evidence type="ECO:0000313" key="3">
    <source>
        <dbReference type="Proteomes" id="UP000077623"/>
    </source>
</evidence>
<dbReference type="AlphaFoldDB" id="A0A1A9QD57"/>
<proteinExistence type="predicted"/>
<protein>
    <recommendedName>
        <fullName evidence="1">CD-NTase-associated protein 12/Pycsar effector protein TIR domain-containing protein</fullName>
    </recommendedName>
</protein>
<dbReference type="Proteomes" id="UP000077623">
    <property type="component" value="Unassembled WGS sequence"/>
</dbReference>
<accession>A0A1A9QD57</accession>
<organism evidence="2 3">
    <name type="scientific">Candidatus Mycoplasma haematobovis</name>
    <dbReference type="NCBI Taxonomy" id="432608"/>
    <lineage>
        <taxon>Bacteria</taxon>
        <taxon>Bacillati</taxon>
        <taxon>Mycoplasmatota</taxon>
        <taxon>Mollicutes</taxon>
        <taxon>Mycoplasmataceae</taxon>
        <taxon>Mycoplasma</taxon>
    </lineage>
</organism>
<sequence length="222" mass="25689">MKVEKSLSERRVELKDVLFDFWAEKLLLLAYKTNDSGLSSEVTNFLRSSNLENFYRVISLLKGRKNKYLKKQIFIVFGRNKQHFQIVRDCIESSGFECDFLDTTNTFVGSPIILPTLIERISSSFKVLVIASADNEGRRIGSDSKLTARPRLNVVLEAGLSYGILDMHNVLLLWDKRVSIARITDLQGIMRIDIEEDENQWKQKLIDKLEKFNEEWEGSVFC</sequence>